<keyword evidence="4" id="KW-0808">Transferase</keyword>
<gene>
    <name evidence="12" type="ORF">GCM10023205_50610</name>
</gene>
<keyword evidence="9" id="KW-0234">DNA repair</keyword>
<proteinExistence type="predicted"/>
<dbReference type="InterPro" id="IPR004026">
    <property type="entry name" value="Ada_DNA_repair_Zn-bd"/>
</dbReference>
<feature type="region of interest" description="Disordered" evidence="10">
    <location>
        <begin position="490"/>
        <end position="523"/>
    </location>
</feature>
<dbReference type="InterPro" id="IPR018060">
    <property type="entry name" value="HTH_AraC"/>
</dbReference>
<dbReference type="Pfam" id="PF02805">
    <property type="entry name" value="Ada_Zn_binding"/>
    <property type="match status" value="1"/>
</dbReference>
<dbReference type="InterPro" id="IPR010316">
    <property type="entry name" value="AlkA_N"/>
</dbReference>
<feature type="domain" description="HTH araC/xylS-type" evidence="11">
    <location>
        <begin position="87"/>
        <end position="185"/>
    </location>
</feature>
<keyword evidence="4" id="KW-0489">Methyltransferase</keyword>
<comment type="catalytic activity">
    <reaction evidence="1">
        <text>Hydrolysis of alkylated DNA, releasing 3-methyladenine, 3-methylguanine, 7-methylguanine and 7-methyladenine.</text>
        <dbReference type="EC" id="3.2.2.21"/>
    </reaction>
</comment>
<protein>
    <recommendedName>
        <fullName evidence="3">DNA-3-methyladenine glycosylase II</fullName>
        <ecNumber evidence="3">3.2.2.21</ecNumber>
    </recommendedName>
</protein>
<evidence type="ECO:0000256" key="3">
    <source>
        <dbReference type="ARBA" id="ARBA00012000"/>
    </source>
</evidence>
<feature type="compositionally biased region" description="Basic and acidic residues" evidence="10">
    <location>
        <begin position="495"/>
        <end position="516"/>
    </location>
</feature>
<dbReference type="SUPFAM" id="SSF57884">
    <property type="entry name" value="Ada DNA repair protein, N-terminal domain (N-Ada 10)"/>
    <property type="match status" value="1"/>
</dbReference>
<dbReference type="InterPro" id="IPR051912">
    <property type="entry name" value="Alkylbase_DNA_Glycosylase/TA"/>
</dbReference>
<keyword evidence="8" id="KW-0804">Transcription</keyword>
<dbReference type="EC" id="3.2.2.21" evidence="3"/>
<evidence type="ECO:0000256" key="8">
    <source>
        <dbReference type="ARBA" id="ARBA00023163"/>
    </source>
</evidence>
<dbReference type="SUPFAM" id="SSF55945">
    <property type="entry name" value="TATA-box binding protein-like"/>
    <property type="match status" value="1"/>
</dbReference>
<evidence type="ECO:0000256" key="4">
    <source>
        <dbReference type="ARBA" id="ARBA00022603"/>
    </source>
</evidence>
<evidence type="ECO:0000256" key="7">
    <source>
        <dbReference type="ARBA" id="ARBA00023159"/>
    </source>
</evidence>
<dbReference type="EMBL" id="BAABHS010000018">
    <property type="protein sequence ID" value="GAA4977118.1"/>
    <property type="molecule type" value="Genomic_DNA"/>
</dbReference>
<dbReference type="RefSeq" id="WP_345677957.1">
    <property type="nucleotide sequence ID" value="NZ_BAABHS010000018.1"/>
</dbReference>
<evidence type="ECO:0000256" key="9">
    <source>
        <dbReference type="ARBA" id="ARBA00023204"/>
    </source>
</evidence>
<keyword evidence="6" id="KW-0805">Transcription regulation</keyword>
<evidence type="ECO:0000256" key="6">
    <source>
        <dbReference type="ARBA" id="ARBA00023015"/>
    </source>
</evidence>
<dbReference type="Gene3D" id="1.10.1670.10">
    <property type="entry name" value="Helix-hairpin-Helix base-excision DNA repair enzymes (C-terminal)"/>
    <property type="match status" value="1"/>
</dbReference>
<keyword evidence="13" id="KW-1185">Reference proteome</keyword>
<name>A0ABP9HRQ8_9ACTN</name>
<keyword evidence="7" id="KW-0010">Activator</keyword>
<dbReference type="InterPro" id="IPR003265">
    <property type="entry name" value="HhH-GPD_domain"/>
</dbReference>
<evidence type="ECO:0000259" key="11">
    <source>
        <dbReference type="PROSITE" id="PS01124"/>
    </source>
</evidence>
<evidence type="ECO:0000313" key="12">
    <source>
        <dbReference type="EMBL" id="GAA4977118.1"/>
    </source>
</evidence>
<dbReference type="Gene3D" id="3.40.10.10">
    <property type="entry name" value="DNA Methylphosphotriester Repair Domain"/>
    <property type="match status" value="1"/>
</dbReference>
<dbReference type="InterPro" id="IPR023170">
    <property type="entry name" value="HhH_base_excis_C"/>
</dbReference>
<dbReference type="SUPFAM" id="SSF46689">
    <property type="entry name" value="Homeodomain-like"/>
    <property type="match status" value="1"/>
</dbReference>
<dbReference type="InterPro" id="IPR035451">
    <property type="entry name" value="Ada-like_dom_sf"/>
</dbReference>
<comment type="caution">
    <text evidence="12">The sequence shown here is derived from an EMBL/GenBank/DDBJ whole genome shotgun (WGS) entry which is preliminary data.</text>
</comment>
<dbReference type="SMART" id="SM00478">
    <property type="entry name" value="ENDO3c"/>
    <property type="match status" value="1"/>
</dbReference>
<dbReference type="PANTHER" id="PTHR43003:SF13">
    <property type="entry name" value="DNA-3-METHYLADENINE GLYCOSYLASE 2"/>
    <property type="match status" value="1"/>
</dbReference>
<dbReference type="PROSITE" id="PS01124">
    <property type="entry name" value="HTH_ARAC_FAMILY_2"/>
    <property type="match status" value="1"/>
</dbReference>
<evidence type="ECO:0000256" key="10">
    <source>
        <dbReference type="SAM" id="MobiDB-lite"/>
    </source>
</evidence>
<dbReference type="InterPro" id="IPR037046">
    <property type="entry name" value="AlkA_N_sf"/>
</dbReference>
<dbReference type="Pfam" id="PF06029">
    <property type="entry name" value="AlkA_N"/>
    <property type="match status" value="1"/>
</dbReference>
<keyword evidence="5" id="KW-0227">DNA damage</keyword>
<dbReference type="SMART" id="SM01009">
    <property type="entry name" value="AlkA_N"/>
    <property type="match status" value="1"/>
</dbReference>
<comment type="cofactor">
    <cofactor evidence="2">
        <name>Zn(2+)</name>
        <dbReference type="ChEBI" id="CHEBI:29105"/>
    </cofactor>
</comment>
<evidence type="ECO:0000256" key="2">
    <source>
        <dbReference type="ARBA" id="ARBA00001947"/>
    </source>
</evidence>
<evidence type="ECO:0000313" key="13">
    <source>
        <dbReference type="Proteomes" id="UP001500466"/>
    </source>
</evidence>
<dbReference type="PANTHER" id="PTHR43003">
    <property type="entry name" value="DNA-3-METHYLADENINE GLYCOSYLASE"/>
    <property type="match status" value="1"/>
</dbReference>
<dbReference type="Gene3D" id="1.10.10.60">
    <property type="entry name" value="Homeodomain-like"/>
    <property type="match status" value="1"/>
</dbReference>
<dbReference type="Pfam" id="PF00730">
    <property type="entry name" value="HhH-GPD"/>
    <property type="match status" value="1"/>
</dbReference>
<evidence type="ECO:0000256" key="1">
    <source>
        <dbReference type="ARBA" id="ARBA00000086"/>
    </source>
</evidence>
<sequence length="523" mass="55947">MLDTFTARYQAISSRDSRFDGRFYTAVSSTGIYCRPSCPARTPKPENVSFYGTAAAAQAAGFRACKRCRPEASPGSPDWDIRADLVGRALRLIADGVVDEGGIGALARRLAVSERHLHRQMVGEVGTGPLALARMRRAQTARMLLEATDLPVTQIAFAAGYSSVRQFNDSMMEAFGCAPRELRRRHRPAGPGADGEGDIVLRLQHRRPYADGPLVAFLAARAIGGVEEVTTDEDGRVAYRRSLRLPRRTGIATITPHPDSGFATLRLRLEDLRDLTAAVQRCRRLFDLDADPQGVDDALGGDPLLGPLVAARPGLRVPGHVDGFELAVRAVLGQQVTVKGARTLAERLVRKLGCPLAAPDGTLTHMFPSAEQVAADDLDGIGLTTARAKALRGIAQAVADGAVVLDPGADREETERGLLALPGIGPWTASYIAMRALGDPDAIPVSDLGIRQAVASLGADGDAKAVARQAEQWRPWRAYAAMHLWTHLSASAAGTKDKDKDKDQGQGRDQGRDQDAARPLASS</sequence>
<organism evidence="12 13">
    <name type="scientific">Yinghuangia aomiensis</name>
    <dbReference type="NCBI Taxonomy" id="676205"/>
    <lineage>
        <taxon>Bacteria</taxon>
        <taxon>Bacillati</taxon>
        <taxon>Actinomycetota</taxon>
        <taxon>Actinomycetes</taxon>
        <taxon>Kitasatosporales</taxon>
        <taxon>Streptomycetaceae</taxon>
        <taxon>Yinghuangia</taxon>
    </lineage>
</organism>
<dbReference type="Proteomes" id="UP001500466">
    <property type="component" value="Unassembled WGS sequence"/>
</dbReference>
<dbReference type="CDD" id="cd00056">
    <property type="entry name" value="ENDO3c"/>
    <property type="match status" value="1"/>
</dbReference>
<dbReference type="Pfam" id="PF12833">
    <property type="entry name" value="HTH_18"/>
    <property type="match status" value="1"/>
</dbReference>
<accession>A0ABP9HRQ8</accession>
<dbReference type="Gene3D" id="1.10.340.30">
    <property type="entry name" value="Hypothetical protein, domain 2"/>
    <property type="match status" value="1"/>
</dbReference>
<reference evidence="13" key="1">
    <citation type="journal article" date="2019" name="Int. J. Syst. Evol. Microbiol.">
        <title>The Global Catalogue of Microorganisms (GCM) 10K type strain sequencing project: providing services to taxonomists for standard genome sequencing and annotation.</title>
        <authorList>
            <consortium name="The Broad Institute Genomics Platform"/>
            <consortium name="The Broad Institute Genome Sequencing Center for Infectious Disease"/>
            <person name="Wu L."/>
            <person name="Ma J."/>
        </authorList>
    </citation>
    <scope>NUCLEOTIDE SEQUENCE [LARGE SCALE GENOMIC DNA]</scope>
    <source>
        <strain evidence="13">JCM 17986</strain>
    </source>
</reference>
<dbReference type="Gene3D" id="3.30.310.20">
    <property type="entry name" value="DNA-3-methyladenine glycosylase AlkA, N-terminal domain"/>
    <property type="match status" value="1"/>
</dbReference>
<dbReference type="SMART" id="SM00342">
    <property type="entry name" value="HTH_ARAC"/>
    <property type="match status" value="1"/>
</dbReference>
<dbReference type="InterPro" id="IPR009057">
    <property type="entry name" value="Homeodomain-like_sf"/>
</dbReference>
<dbReference type="SUPFAM" id="SSF48150">
    <property type="entry name" value="DNA-glycosylase"/>
    <property type="match status" value="1"/>
</dbReference>
<dbReference type="InterPro" id="IPR011257">
    <property type="entry name" value="DNA_glycosylase"/>
</dbReference>
<evidence type="ECO:0000256" key="5">
    <source>
        <dbReference type="ARBA" id="ARBA00022763"/>
    </source>
</evidence>